<protein>
    <submittedName>
        <fullName evidence="1">YdeI/OmpD-associated family protein</fullName>
    </submittedName>
</protein>
<dbReference type="Pfam" id="PF13376">
    <property type="entry name" value="OmdA"/>
    <property type="match status" value="1"/>
</dbReference>
<evidence type="ECO:0000313" key="2">
    <source>
        <dbReference type="Proteomes" id="UP001202180"/>
    </source>
</evidence>
<dbReference type="EMBL" id="JALPRF010000004">
    <property type="protein sequence ID" value="MCK8494718.1"/>
    <property type="molecule type" value="Genomic_DNA"/>
</dbReference>
<keyword evidence="2" id="KW-1185">Reference proteome</keyword>
<dbReference type="RefSeq" id="WP_248479293.1">
    <property type="nucleotide sequence ID" value="NZ_JALPRF010000004.1"/>
</dbReference>
<accession>A0ABT0HRA5</accession>
<name>A0ABT0HRA5_9BACT</name>
<reference evidence="1 2" key="1">
    <citation type="submission" date="2022-04" db="EMBL/GenBank/DDBJ databases">
        <title>Spirosoma sp. strain RP8 genome sequencing and assembly.</title>
        <authorList>
            <person name="Jung Y."/>
        </authorList>
    </citation>
    <scope>NUCLEOTIDE SEQUENCE [LARGE SCALE GENOMIC DNA]</scope>
    <source>
        <strain evidence="1 2">RP8</strain>
    </source>
</reference>
<evidence type="ECO:0000313" key="1">
    <source>
        <dbReference type="EMBL" id="MCK8494718.1"/>
    </source>
</evidence>
<sequence>MSQTMKIEAKEISTFCPTNRQQWRDWLQEHHATEQSVWLIYHKKKSAISGISYNDAVDEALCFGWIDSRAKPIDEHTYMQFFGRRKPKSVWSKINKEKIQQLTDSGRMTQAGLNAIDVAKQNGSWTILDEVEALAIPSDLEEAFQQTPDAGSYFLGLSRSDKRAILQWLVLAKQSQTRQKRIVELIEQAAQRQKPPFIR</sequence>
<dbReference type="Proteomes" id="UP001202180">
    <property type="component" value="Unassembled WGS sequence"/>
</dbReference>
<proteinExistence type="predicted"/>
<comment type="caution">
    <text evidence="1">The sequence shown here is derived from an EMBL/GenBank/DDBJ whole genome shotgun (WGS) entry which is preliminary data.</text>
</comment>
<organism evidence="1 2">
    <name type="scientific">Spirosoma liriopis</name>
    <dbReference type="NCBI Taxonomy" id="2937440"/>
    <lineage>
        <taxon>Bacteria</taxon>
        <taxon>Pseudomonadati</taxon>
        <taxon>Bacteroidota</taxon>
        <taxon>Cytophagia</taxon>
        <taxon>Cytophagales</taxon>
        <taxon>Cytophagaceae</taxon>
        <taxon>Spirosoma</taxon>
    </lineage>
</organism>
<gene>
    <name evidence="1" type="ORF">M0L20_22810</name>
</gene>